<dbReference type="InterPro" id="IPR050253">
    <property type="entry name" value="Seed_Storage-Functional"/>
</dbReference>
<feature type="compositionally biased region" description="Low complexity" evidence="7">
    <location>
        <begin position="209"/>
        <end position="225"/>
    </location>
</feature>
<sequence length="486" mass="54947">MASSSLLCFGLCLLVLFNACFAQIEQVTDITREGKQQRQRQQRFQTQCNIQNLNALEPRQKVESEAGVTEFWDQNNEQLQCANVAVFRQRIQQRGLLVPAYTNTPEIFYVVQGRGIHGVVFPGCAETFQDSQASSRSRAVNPKNNTKRSDNYVRVMSLHCLLEQLTGFTTMAGTSLFWSPSLNVGNSQNQLDQYFRKFYLGGNPQPQLQGFSQSQGGRSQGSQGSDDGRGGNLFRGFDERLLAEAFNVNPDLIRRLQRPQIQRGIIIRVEEELRVLSPQRDREQEQEECEETPSYERDNGFEETICTMKLRHNIDKPSHADVYNPRAGRVTTVNRFNLPILRDLQLSAEKGNLYPNALLAPQWNLNAHSIVYVTRGNGRMQIVAENGENVFDGQIREGQLIVVPQGFAVVKRAGNRGLEWISFKTNDVAMTSQLAGRASVLRGLPLDVIQNSFQVSRDEAQRLKYNRQELTVFTPGPRSQWGLTVA</sequence>
<proteinExistence type="evidence at transcript level"/>
<dbReference type="InterPro" id="IPR006045">
    <property type="entry name" value="Cupin_1"/>
</dbReference>
<dbReference type="EMBL" id="U38914">
    <property type="protein sequence ID" value="AAB52963.1"/>
    <property type="molecule type" value="mRNA"/>
</dbReference>
<keyword evidence="5 6" id="KW-1015">Disulfide bond</keyword>
<dbReference type="OrthoDB" id="1903982at2759"/>
<dbReference type="PRINTS" id="PR00439">
    <property type="entry name" value="11SGLOBULIN"/>
</dbReference>
<dbReference type="SMART" id="SM00835">
    <property type="entry name" value="Cupin_1"/>
    <property type="match status" value="2"/>
</dbReference>
<dbReference type="AlphaFoldDB" id="Q39627"/>
<evidence type="ECO:0000256" key="6">
    <source>
        <dbReference type="RuleBase" id="RU003681"/>
    </source>
</evidence>
<dbReference type="SMR" id="Q39627"/>
<keyword evidence="3 6" id="KW-0758">Storage protein</keyword>
<keyword evidence="2 6" id="KW-0732">Signal</keyword>
<dbReference type="GeneID" id="102577975"/>
<dbReference type="PIR" id="T10089">
    <property type="entry name" value="T10089"/>
</dbReference>
<evidence type="ECO:0000313" key="9">
    <source>
        <dbReference type="EMBL" id="AAB52963.1"/>
    </source>
</evidence>
<dbReference type="SUPFAM" id="SSF51182">
    <property type="entry name" value="RmlC-like cupins"/>
    <property type="match status" value="1"/>
</dbReference>
<protein>
    <submittedName>
        <fullName evidence="9">Citrin</fullName>
    </submittedName>
</protein>
<comment type="function">
    <text evidence="6">Seed storage protein.</text>
</comment>
<dbReference type="GO" id="GO:0010431">
    <property type="term" value="P:seed maturation"/>
    <property type="evidence" value="ECO:0007669"/>
    <property type="project" value="UniProtKB-ARBA"/>
</dbReference>
<keyword evidence="4 6" id="KW-0708">Seed storage protein</keyword>
<dbReference type="CDD" id="cd02243">
    <property type="entry name" value="cupin_11S_legumin_C"/>
    <property type="match status" value="1"/>
</dbReference>
<comment type="subunit">
    <text evidence="6">Hexamer; each subunit is composed of an acidic and a basic chain derived from a single precursor and linked by a disulfide bond.</text>
</comment>
<feature type="signal peptide" evidence="6">
    <location>
        <begin position="1"/>
        <end position="22"/>
    </location>
</feature>
<organism evidence="9">
    <name type="scientific">Citrus sinensis</name>
    <name type="common">Sweet orange</name>
    <name type="synonym">Citrus aurantium var. sinensis</name>
    <dbReference type="NCBI Taxonomy" id="2711"/>
    <lineage>
        <taxon>Eukaryota</taxon>
        <taxon>Viridiplantae</taxon>
        <taxon>Streptophyta</taxon>
        <taxon>Embryophyta</taxon>
        <taxon>Tracheophyta</taxon>
        <taxon>Spermatophyta</taxon>
        <taxon>Magnoliopsida</taxon>
        <taxon>eudicotyledons</taxon>
        <taxon>Gunneridae</taxon>
        <taxon>Pentapetalae</taxon>
        <taxon>rosids</taxon>
        <taxon>malvids</taxon>
        <taxon>Sapindales</taxon>
        <taxon>Rutaceae</taxon>
        <taxon>Aurantioideae</taxon>
        <taxon>Citrus</taxon>
    </lineage>
</organism>
<evidence type="ECO:0000256" key="5">
    <source>
        <dbReference type="ARBA" id="ARBA00023157"/>
    </source>
</evidence>
<evidence type="ECO:0000256" key="2">
    <source>
        <dbReference type="ARBA" id="ARBA00022729"/>
    </source>
</evidence>
<name>Q39627_CITSI</name>
<feature type="region of interest" description="Disordered" evidence="7">
    <location>
        <begin position="206"/>
        <end position="233"/>
    </location>
</feature>
<accession>Q39627</accession>
<dbReference type="InterPro" id="IPR014710">
    <property type="entry name" value="RmlC-like_jellyroll"/>
</dbReference>
<dbReference type="GO" id="GO:0045735">
    <property type="term" value="F:nutrient reservoir activity"/>
    <property type="evidence" value="ECO:0007669"/>
    <property type="project" value="UniProtKB-KW"/>
</dbReference>
<comment type="similarity">
    <text evidence="1 6">Belongs to the 11S seed storage protein (globulins) family.</text>
</comment>
<feature type="chain" id="PRO_5007750900" evidence="6">
    <location>
        <begin position="23"/>
        <end position="486"/>
    </location>
</feature>
<evidence type="ECO:0000256" key="1">
    <source>
        <dbReference type="ARBA" id="ARBA00007178"/>
    </source>
</evidence>
<dbReference type="Gene3D" id="2.60.120.10">
    <property type="entry name" value="Jelly Rolls"/>
    <property type="match status" value="3"/>
</dbReference>
<dbReference type="FunFam" id="2.60.120.10:FF:000073">
    <property type="entry name" value="Glycinin G1"/>
    <property type="match status" value="1"/>
</dbReference>
<dbReference type="PANTHER" id="PTHR31189">
    <property type="entry name" value="OS03G0336100 PROTEIN-RELATED"/>
    <property type="match status" value="1"/>
</dbReference>
<dbReference type="InterPro" id="IPR011051">
    <property type="entry name" value="RmlC_Cupin_sf"/>
</dbReference>
<feature type="domain" description="Cupin type-1" evidence="8">
    <location>
        <begin position="312"/>
        <end position="461"/>
    </location>
</feature>
<dbReference type="PROSITE" id="PS00305">
    <property type="entry name" value="11S_SEED_STORAGE"/>
    <property type="match status" value="1"/>
</dbReference>
<dbReference type="RefSeq" id="NP_001275797.1">
    <property type="nucleotide sequence ID" value="NM_001288868.1"/>
</dbReference>
<evidence type="ECO:0000256" key="3">
    <source>
        <dbReference type="ARBA" id="ARBA00022761"/>
    </source>
</evidence>
<feature type="domain" description="Cupin type-1" evidence="8">
    <location>
        <begin position="53"/>
        <end position="254"/>
    </location>
</feature>
<dbReference type="Pfam" id="PF00190">
    <property type="entry name" value="Cupin_1"/>
    <property type="match status" value="2"/>
</dbReference>
<evidence type="ECO:0000256" key="7">
    <source>
        <dbReference type="SAM" id="MobiDB-lite"/>
    </source>
</evidence>
<dbReference type="PANTHER" id="PTHR31189:SF48">
    <property type="entry name" value="LEGUMIN B"/>
    <property type="match status" value="1"/>
</dbReference>
<evidence type="ECO:0000256" key="4">
    <source>
        <dbReference type="ARBA" id="ARBA00023129"/>
    </source>
</evidence>
<evidence type="ECO:0000259" key="8">
    <source>
        <dbReference type="SMART" id="SM00835"/>
    </source>
</evidence>
<dbReference type="InterPro" id="IPR006044">
    <property type="entry name" value="11S_seedstore_pln"/>
</dbReference>
<reference evidence="9" key="1">
    <citation type="journal article" date="1996" name="Plant Physiol.">
        <title>Polyembryony in Citrus. Accumulation of seed storage proteins in seeds and in embryos cultured in vitro.</title>
        <authorList>
            <person name="Koltunow A.M."/>
            <person name="Hidaka T."/>
            <person name="Robinson S.P."/>
        </authorList>
    </citation>
    <scope>NUCLEOTIDE SEQUENCE</scope>
    <source>
        <strain evidence="9">Valencia</strain>
        <tissue evidence="9">Polyembryonic seeds</tissue>
    </source>
</reference>
<dbReference type="InterPro" id="IPR022379">
    <property type="entry name" value="11S_seedstore_CS"/>
</dbReference>
<dbReference type="KEGG" id="cit:102577975"/>
<dbReference type="CDD" id="cd02242">
    <property type="entry name" value="cupin_11S_legumin_N"/>
    <property type="match status" value="1"/>
</dbReference>